<protein>
    <submittedName>
        <fullName evidence="1">Uncharacterized protein</fullName>
    </submittedName>
</protein>
<organism evidence="1 2">
    <name type="scientific">Gossypium davidsonii</name>
    <name type="common">Davidson's cotton</name>
    <name type="synonym">Gossypium klotzschianum subsp. davidsonii</name>
    <dbReference type="NCBI Taxonomy" id="34287"/>
    <lineage>
        <taxon>Eukaryota</taxon>
        <taxon>Viridiplantae</taxon>
        <taxon>Streptophyta</taxon>
        <taxon>Embryophyta</taxon>
        <taxon>Tracheophyta</taxon>
        <taxon>Spermatophyta</taxon>
        <taxon>Magnoliopsida</taxon>
        <taxon>eudicotyledons</taxon>
        <taxon>Gunneridae</taxon>
        <taxon>Pentapetalae</taxon>
        <taxon>rosids</taxon>
        <taxon>malvids</taxon>
        <taxon>Malvales</taxon>
        <taxon>Malvaceae</taxon>
        <taxon>Malvoideae</taxon>
        <taxon>Gossypium</taxon>
    </lineage>
</organism>
<accession>A0A7J8SDZ7</accession>
<reference evidence="1 2" key="1">
    <citation type="journal article" date="2019" name="Genome Biol. Evol.">
        <title>Insights into the evolution of the New World diploid cottons (Gossypium, subgenus Houzingenia) based on genome sequencing.</title>
        <authorList>
            <person name="Grover C.E."/>
            <person name="Arick M.A. 2nd"/>
            <person name="Thrash A."/>
            <person name="Conover J.L."/>
            <person name="Sanders W.S."/>
            <person name="Peterson D.G."/>
            <person name="Frelichowski J.E."/>
            <person name="Scheffler J.A."/>
            <person name="Scheffler B.E."/>
            <person name="Wendel J.F."/>
        </authorList>
    </citation>
    <scope>NUCLEOTIDE SEQUENCE [LARGE SCALE GENOMIC DNA]</scope>
    <source>
        <strain evidence="1">27</strain>
        <tissue evidence="1">Leaf</tissue>
    </source>
</reference>
<dbReference type="Proteomes" id="UP000593561">
    <property type="component" value="Unassembled WGS sequence"/>
</dbReference>
<proteinExistence type="predicted"/>
<dbReference type="EMBL" id="JABFAC010000009">
    <property type="protein sequence ID" value="MBA0624308.1"/>
    <property type="molecule type" value="Genomic_DNA"/>
</dbReference>
<sequence>MPANYLNGALVYEVGHSLKWIIFWTFDDQRSKTAASWLTKRSKVTGSNMTVELNEKTATDLEGDGDTLNKLAATITWSKAAAKWSTAAVANRWKRFEEFWLLVLETIAVMLWQSVQGELVQRLEKQIGAPWTARQIEFGSSKCRNHF</sequence>
<comment type="caution">
    <text evidence="1">The sequence shown here is derived from an EMBL/GenBank/DDBJ whole genome shotgun (WGS) entry which is preliminary data.</text>
</comment>
<evidence type="ECO:0000313" key="1">
    <source>
        <dbReference type="EMBL" id="MBA0624308.1"/>
    </source>
</evidence>
<name>A0A7J8SDZ7_GOSDV</name>
<gene>
    <name evidence="1" type="ORF">Godav_009692</name>
</gene>
<dbReference type="AlphaFoldDB" id="A0A7J8SDZ7"/>
<keyword evidence="2" id="KW-1185">Reference proteome</keyword>
<evidence type="ECO:0000313" key="2">
    <source>
        <dbReference type="Proteomes" id="UP000593561"/>
    </source>
</evidence>